<reference evidence="5" key="1">
    <citation type="journal article" date="2020" name="MBio">
        <title>Horizontal gene transfer to a defensive symbiont with a reduced genome amongst a multipartite beetle microbiome.</title>
        <authorList>
            <person name="Waterworth S.C."/>
            <person name="Florez L.V."/>
            <person name="Rees E.R."/>
            <person name="Hertweck C."/>
            <person name="Kaltenpoth M."/>
            <person name="Kwan J.C."/>
        </authorList>
    </citation>
    <scope>NUCLEOTIDE SEQUENCE [LARGE SCALE GENOMIC DNA]</scope>
</reference>
<dbReference type="SMART" id="SM00448">
    <property type="entry name" value="REC"/>
    <property type="match status" value="1"/>
</dbReference>
<feature type="domain" description="Response regulatory" evidence="2">
    <location>
        <begin position="13"/>
        <end position="139"/>
    </location>
</feature>
<dbReference type="InterPro" id="IPR046947">
    <property type="entry name" value="LytR-like"/>
</dbReference>
<organism evidence="4 5">
    <name type="scientific">Paracidovorax wautersii</name>
    <dbReference type="NCBI Taxonomy" id="1177982"/>
    <lineage>
        <taxon>Bacteria</taxon>
        <taxon>Pseudomonadati</taxon>
        <taxon>Pseudomonadota</taxon>
        <taxon>Betaproteobacteria</taxon>
        <taxon>Burkholderiales</taxon>
        <taxon>Comamonadaceae</taxon>
        <taxon>Paracidovorax</taxon>
    </lineage>
</organism>
<feature type="domain" description="HTH LytTR-type" evidence="3">
    <location>
        <begin position="159"/>
        <end position="271"/>
    </location>
</feature>
<dbReference type="Pfam" id="PF00072">
    <property type="entry name" value="Response_reg"/>
    <property type="match status" value="1"/>
</dbReference>
<protein>
    <submittedName>
        <fullName evidence="4">Sensory transduction protein LytR</fullName>
    </submittedName>
</protein>
<dbReference type="AlphaFoldDB" id="A0A7V8FLK6"/>
<dbReference type="GO" id="GO:0000156">
    <property type="term" value="F:phosphorelay response regulator activity"/>
    <property type="evidence" value="ECO:0007669"/>
    <property type="project" value="InterPro"/>
</dbReference>
<evidence type="ECO:0000259" key="3">
    <source>
        <dbReference type="PROSITE" id="PS50930"/>
    </source>
</evidence>
<dbReference type="Gene3D" id="2.40.50.1020">
    <property type="entry name" value="LytTr DNA-binding domain"/>
    <property type="match status" value="1"/>
</dbReference>
<dbReference type="EMBL" id="WNDQ01000058">
    <property type="protein sequence ID" value="KAF1019335.1"/>
    <property type="molecule type" value="Genomic_DNA"/>
</dbReference>
<name>A0A7V8FLK6_9BURK</name>
<dbReference type="InterPro" id="IPR011006">
    <property type="entry name" value="CheY-like_superfamily"/>
</dbReference>
<feature type="modified residue" description="4-aspartylphosphate" evidence="1">
    <location>
        <position position="75"/>
    </location>
</feature>
<dbReference type="InterPro" id="IPR007492">
    <property type="entry name" value="LytTR_DNA-bd_dom"/>
</dbReference>
<dbReference type="GO" id="GO:0003677">
    <property type="term" value="F:DNA binding"/>
    <property type="evidence" value="ECO:0007669"/>
    <property type="project" value="InterPro"/>
</dbReference>
<dbReference type="PANTHER" id="PTHR37299:SF1">
    <property type="entry name" value="STAGE 0 SPORULATION PROTEIN A HOMOLOG"/>
    <property type="match status" value="1"/>
</dbReference>
<dbReference type="SUPFAM" id="SSF52172">
    <property type="entry name" value="CheY-like"/>
    <property type="match status" value="1"/>
</dbReference>
<dbReference type="Proteomes" id="UP000461670">
    <property type="component" value="Unassembled WGS sequence"/>
</dbReference>
<dbReference type="Gene3D" id="3.40.50.2300">
    <property type="match status" value="1"/>
</dbReference>
<accession>A0A7V8FLK6</accession>
<evidence type="ECO:0000256" key="1">
    <source>
        <dbReference type="PROSITE-ProRule" id="PRU00169"/>
    </source>
</evidence>
<evidence type="ECO:0000259" key="2">
    <source>
        <dbReference type="PROSITE" id="PS50110"/>
    </source>
</evidence>
<evidence type="ECO:0000313" key="4">
    <source>
        <dbReference type="EMBL" id="KAF1019335.1"/>
    </source>
</evidence>
<sequence length="283" mass="30344">MQGAPGRIAAGWRVLVIDGEPLARLHLKQLLVETAVREGCVQILEAGSAGQAIEMLGAPGLALASQAPLRLVVADMRHLGREGLWQLAAALRQCVPAPQLILVTAHANDAVPAFALQACDYLTKPVSHERLRLAIRKAGQAWLATGTSRPAPAPGEPGLLVDEGGRQRRIPLREVVYVQAELKYLTVRTQERTHLMSATLLELEARHPDHFVRVHRNALASREAIDGVVRRPAAHTPDGAAAGWHVRLRGIEDTLAISRRQLTLVLRALGLVGGNAGEAEGGA</sequence>
<dbReference type="PANTHER" id="PTHR37299">
    <property type="entry name" value="TRANSCRIPTIONAL REGULATOR-RELATED"/>
    <property type="match status" value="1"/>
</dbReference>
<gene>
    <name evidence="4" type="primary">lytR</name>
    <name evidence="4" type="ORF">GAK30_03178</name>
</gene>
<dbReference type="Pfam" id="PF04397">
    <property type="entry name" value="LytTR"/>
    <property type="match status" value="1"/>
</dbReference>
<keyword evidence="1" id="KW-0597">Phosphoprotein</keyword>
<evidence type="ECO:0000313" key="5">
    <source>
        <dbReference type="Proteomes" id="UP000461670"/>
    </source>
</evidence>
<comment type="caution">
    <text evidence="4">The sequence shown here is derived from an EMBL/GenBank/DDBJ whole genome shotgun (WGS) entry which is preliminary data.</text>
</comment>
<dbReference type="PROSITE" id="PS50930">
    <property type="entry name" value="HTH_LYTTR"/>
    <property type="match status" value="1"/>
</dbReference>
<dbReference type="PROSITE" id="PS50110">
    <property type="entry name" value="RESPONSE_REGULATORY"/>
    <property type="match status" value="1"/>
</dbReference>
<dbReference type="SMART" id="SM00850">
    <property type="entry name" value="LytTR"/>
    <property type="match status" value="1"/>
</dbReference>
<proteinExistence type="predicted"/>
<dbReference type="InterPro" id="IPR001789">
    <property type="entry name" value="Sig_transdc_resp-reg_receiver"/>
</dbReference>